<evidence type="ECO:0000313" key="4">
    <source>
        <dbReference type="EMBL" id="VDM03068.1"/>
    </source>
</evidence>
<dbReference type="PANTHER" id="PTHR12241">
    <property type="entry name" value="TUBULIN POLYGLUTAMYLASE"/>
    <property type="match status" value="1"/>
</dbReference>
<evidence type="ECO:0000313" key="6">
    <source>
        <dbReference type="WBParaSite" id="SSLN_0001731701-mRNA-1"/>
    </source>
</evidence>
<accession>A0A183TJN4</accession>
<evidence type="ECO:0000256" key="1">
    <source>
        <dbReference type="ARBA" id="ARBA00022598"/>
    </source>
</evidence>
<dbReference type="EMBL" id="UYSU01041401">
    <property type="protein sequence ID" value="VDM03068.1"/>
    <property type="molecule type" value="Genomic_DNA"/>
</dbReference>
<dbReference type="GO" id="GO:0000226">
    <property type="term" value="P:microtubule cytoskeleton organization"/>
    <property type="evidence" value="ECO:0007669"/>
    <property type="project" value="TreeGrafter"/>
</dbReference>
<dbReference type="GO" id="GO:0036064">
    <property type="term" value="C:ciliary basal body"/>
    <property type="evidence" value="ECO:0007669"/>
    <property type="project" value="TreeGrafter"/>
</dbReference>
<dbReference type="Proteomes" id="UP000275846">
    <property type="component" value="Unassembled WGS sequence"/>
</dbReference>
<dbReference type="GO" id="GO:0005524">
    <property type="term" value="F:ATP binding"/>
    <property type="evidence" value="ECO:0007669"/>
    <property type="project" value="UniProtKB-KW"/>
</dbReference>
<keyword evidence="2" id="KW-0547">Nucleotide-binding</keyword>
<reference evidence="6" key="1">
    <citation type="submission" date="2016-06" db="UniProtKB">
        <authorList>
            <consortium name="WormBaseParasite"/>
        </authorList>
    </citation>
    <scope>IDENTIFICATION</scope>
</reference>
<keyword evidence="3" id="KW-0067">ATP-binding</keyword>
<dbReference type="PANTHER" id="PTHR12241:SF147">
    <property type="entry name" value="TUBULIN POLYGLUTAMYLASE TTLL7"/>
    <property type="match status" value="1"/>
</dbReference>
<protein>
    <submittedName>
        <fullName evidence="6">Beta-galactosidase</fullName>
    </submittedName>
</protein>
<evidence type="ECO:0000313" key="5">
    <source>
        <dbReference type="Proteomes" id="UP000275846"/>
    </source>
</evidence>
<gene>
    <name evidence="4" type="ORF">SSLN_LOCUS16682</name>
</gene>
<dbReference type="AlphaFoldDB" id="A0A183TJN4"/>
<proteinExistence type="predicted"/>
<evidence type="ECO:0000256" key="2">
    <source>
        <dbReference type="ARBA" id="ARBA00022741"/>
    </source>
</evidence>
<dbReference type="SUPFAM" id="SSF56059">
    <property type="entry name" value="Glutathione synthetase ATP-binding domain-like"/>
    <property type="match status" value="1"/>
</dbReference>
<dbReference type="Gene3D" id="3.30.470.20">
    <property type="entry name" value="ATP-grasp fold, B domain"/>
    <property type="match status" value="1"/>
</dbReference>
<reference evidence="4 5" key="2">
    <citation type="submission" date="2018-11" db="EMBL/GenBank/DDBJ databases">
        <authorList>
            <consortium name="Pathogen Informatics"/>
        </authorList>
    </citation>
    <scope>NUCLEOTIDE SEQUENCE [LARGE SCALE GENOMIC DNA]</scope>
    <source>
        <strain evidence="4 5">NST_G2</strain>
    </source>
</reference>
<dbReference type="OrthoDB" id="202825at2759"/>
<name>A0A183TJN4_SCHSO</name>
<keyword evidence="1" id="KW-0436">Ligase</keyword>
<organism evidence="6">
    <name type="scientific">Schistocephalus solidus</name>
    <name type="common">Tapeworm</name>
    <dbReference type="NCBI Taxonomy" id="70667"/>
    <lineage>
        <taxon>Eukaryota</taxon>
        <taxon>Metazoa</taxon>
        <taxon>Spiralia</taxon>
        <taxon>Lophotrochozoa</taxon>
        <taxon>Platyhelminthes</taxon>
        <taxon>Cestoda</taxon>
        <taxon>Eucestoda</taxon>
        <taxon>Diphyllobothriidea</taxon>
        <taxon>Diphyllobothriidae</taxon>
        <taxon>Schistocephalus</taxon>
    </lineage>
</organism>
<dbReference type="Pfam" id="PF03133">
    <property type="entry name" value="TTL"/>
    <property type="match status" value="1"/>
</dbReference>
<keyword evidence="5" id="KW-1185">Reference proteome</keyword>
<sequence>MGHGIRIFTNVDSVPANLGSNGTYVLQEYITNPLLIDGYKFDLRVYVLITSCCPLRIFVYNEGLVRVSAEKYISPIEPNGYSAKAAEVEVVEIPRLLLVDCLRFRSIQQRRQNDSFVDLEFGAELETVLILDRGLHASKGLAGFGDPMSDRIHTAASAI</sequence>
<dbReference type="PROSITE" id="PS51221">
    <property type="entry name" value="TTL"/>
    <property type="match status" value="1"/>
</dbReference>
<dbReference type="GO" id="GO:0015631">
    <property type="term" value="F:tubulin binding"/>
    <property type="evidence" value="ECO:0007669"/>
    <property type="project" value="TreeGrafter"/>
</dbReference>
<dbReference type="GO" id="GO:0070740">
    <property type="term" value="F:tubulin-glutamic acid ligase activity"/>
    <property type="evidence" value="ECO:0007669"/>
    <property type="project" value="TreeGrafter"/>
</dbReference>
<evidence type="ECO:0000256" key="3">
    <source>
        <dbReference type="ARBA" id="ARBA00022840"/>
    </source>
</evidence>
<dbReference type="WBParaSite" id="SSLN_0001731701-mRNA-1">
    <property type="protein sequence ID" value="SSLN_0001731701-mRNA-1"/>
    <property type="gene ID" value="SSLN_0001731701"/>
</dbReference>
<dbReference type="InterPro" id="IPR004344">
    <property type="entry name" value="TTL/TTLL_fam"/>
</dbReference>